<evidence type="ECO:0000313" key="4">
    <source>
        <dbReference type="Proteomes" id="UP000724874"/>
    </source>
</evidence>
<gene>
    <name evidence="3" type="ORF">CPB84DRAFT_855637</name>
</gene>
<dbReference type="EMBL" id="JADNYJ010000356">
    <property type="protein sequence ID" value="KAF8870428.1"/>
    <property type="molecule type" value="Genomic_DNA"/>
</dbReference>
<comment type="caution">
    <text evidence="3">The sequence shown here is derived from an EMBL/GenBank/DDBJ whole genome shotgun (WGS) entry which is preliminary data.</text>
</comment>
<sequence>MQNYTITNNLTPFISMQNHHCLLYARKKGRCCLHSNISALGVSSGRLSHGASSPVLLVPKRIAHYRAVAQYLKAPGTPEVMNRVEEVAMKMGISMAQVSIAWLLSKDGVTAPIVSRTSLRNLEDIIAGVHVKLSDEDIRYLEEPYYTVGHI</sequence>
<dbReference type="PANTHER" id="PTHR43364">
    <property type="entry name" value="NADH-SPECIFIC METHYLGLYOXAL REDUCTASE-RELATED"/>
    <property type="match status" value="1"/>
</dbReference>
<dbReference type="InterPro" id="IPR023210">
    <property type="entry name" value="NADP_OxRdtase_dom"/>
</dbReference>
<dbReference type="InterPro" id="IPR036812">
    <property type="entry name" value="NAD(P)_OxRdtase_dom_sf"/>
</dbReference>
<accession>A0A9P5TG31</accession>
<dbReference type="PANTHER" id="PTHR43364:SF4">
    <property type="entry name" value="NAD(P)-LINKED OXIDOREDUCTASE SUPERFAMILY PROTEIN"/>
    <property type="match status" value="1"/>
</dbReference>
<name>A0A9P5TG31_GYMJU</name>
<evidence type="ECO:0000256" key="1">
    <source>
        <dbReference type="ARBA" id="ARBA00023002"/>
    </source>
</evidence>
<reference evidence="3" key="1">
    <citation type="submission" date="2020-11" db="EMBL/GenBank/DDBJ databases">
        <authorList>
            <consortium name="DOE Joint Genome Institute"/>
            <person name="Ahrendt S."/>
            <person name="Riley R."/>
            <person name="Andreopoulos W."/>
            <person name="LaButti K."/>
            <person name="Pangilinan J."/>
            <person name="Ruiz-duenas F.J."/>
            <person name="Barrasa J.M."/>
            <person name="Sanchez-Garcia M."/>
            <person name="Camarero S."/>
            <person name="Miyauchi S."/>
            <person name="Serrano A."/>
            <person name="Linde D."/>
            <person name="Babiker R."/>
            <person name="Drula E."/>
            <person name="Ayuso-Fernandez I."/>
            <person name="Pacheco R."/>
            <person name="Padilla G."/>
            <person name="Ferreira P."/>
            <person name="Barriuso J."/>
            <person name="Kellner H."/>
            <person name="Castanera R."/>
            <person name="Alfaro M."/>
            <person name="Ramirez L."/>
            <person name="Pisabarro A.G."/>
            <person name="Kuo A."/>
            <person name="Tritt A."/>
            <person name="Lipzen A."/>
            <person name="He G."/>
            <person name="Yan M."/>
            <person name="Ng V."/>
            <person name="Cullen D."/>
            <person name="Martin F."/>
            <person name="Rosso M.-N."/>
            <person name="Henrissat B."/>
            <person name="Hibbett D."/>
            <person name="Martinez A.T."/>
            <person name="Grigoriev I.V."/>
        </authorList>
    </citation>
    <scope>NUCLEOTIDE SEQUENCE</scope>
    <source>
        <strain evidence="3">AH 44721</strain>
    </source>
</reference>
<organism evidence="3 4">
    <name type="scientific">Gymnopilus junonius</name>
    <name type="common">Spectacular rustgill mushroom</name>
    <name type="synonym">Gymnopilus spectabilis subsp. junonius</name>
    <dbReference type="NCBI Taxonomy" id="109634"/>
    <lineage>
        <taxon>Eukaryota</taxon>
        <taxon>Fungi</taxon>
        <taxon>Dikarya</taxon>
        <taxon>Basidiomycota</taxon>
        <taxon>Agaricomycotina</taxon>
        <taxon>Agaricomycetes</taxon>
        <taxon>Agaricomycetidae</taxon>
        <taxon>Agaricales</taxon>
        <taxon>Agaricineae</taxon>
        <taxon>Hymenogastraceae</taxon>
        <taxon>Gymnopilus</taxon>
    </lineage>
</organism>
<keyword evidence="4" id="KW-1185">Reference proteome</keyword>
<dbReference type="InterPro" id="IPR050523">
    <property type="entry name" value="AKR_Detox_Biosynth"/>
</dbReference>
<keyword evidence="1" id="KW-0560">Oxidoreductase</keyword>
<protein>
    <submittedName>
        <fullName evidence="3">NADP-dependent oxidoreductase domain-containing protein</fullName>
    </submittedName>
</protein>
<evidence type="ECO:0000259" key="2">
    <source>
        <dbReference type="Pfam" id="PF00248"/>
    </source>
</evidence>
<dbReference type="Pfam" id="PF00248">
    <property type="entry name" value="Aldo_ket_red"/>
    <property type="match status" value="1"/>
</dbReference>
<dbReference type="SUPFAM" id="SSF51430">
    <property type="entry name" value="NAD(P)-linked oxidoreductase"/>
    <property type="match status" value="1"/>
</dbReference>
<dbReference type="Proteomes" id="UP000724874">
    <property type="component" value="Unassembled WGS sequence"/>
</dbReference>
<evidence type="ECO:0000313" key="3">
    <source>
        <dbReference type="EMBL" id="KAF8870428.1"/>
    </source>
</evidence>
<proteinExistence type="predicted"/>
<feature type="domain" description="NADP-dependent oxidoreductase" evidence="2">
    <location>
        <begin position="12"/>
        <end position="143"/>
    </location>
</feature>
<dbReference type="OrthoDB" id="48988at2759"/>
<dbReference type="AlphaFoldDB" id="A0A9P5TG31"/>
<dbReference type="GO" id="GO:0016491">
    <property type="term" value="F:oxidoreductase activity"/>
    <property type="evidence" value="ECO:0007669"/>
    <property type="project" value="UniProtKB-KW"/>
</dbReference>
<dbReference type="Gene3D" id="3.20.20.100">
    <property type="entry name" value="NADP-dependent oxidoreductase domain"/>
    <property type="match status" value="1"/>
</dbReference>